<feature type="compositionally biased region" description="Polar residues" evidence="2">
    <location>
        <begin position="331"/>
        <end position="343"/>
    </location>
</feature>
<dbReference type="GO" id="GO:0007018">
    <property type="term" value="P:microtubule-based movement"/>
    <property type="evidence" value="ECO:0007669"/>
    <property type="project" value="InterPro"/>
</dbReference>
<feature type="compositionally biased region" description="Polar residues" evidence="2">
    <location>
        <begin position="1"/>
        <end position="11"/>
    </location>
</feature>
<feature type="coiled-coil region" evidence="1">
    <location>
        <begin position="268"/>
        <end position="295"/>
    </location>
</feature>
<dbReference type="GO" id="GO:0051231">
    <property type="term" value="P:spindle elongation"/>
    <property type="evidence" value="ECO:0007669"/>
    <property type="project" value="TreeGrafter"/>
</dbReference>
<gene>
    <name evidence="3" type="ORF">INT43_008017</name>
</gene>
<evidence type="ECO:0000313" key="4">
    <source>
        <dbReference type="Proteomes" id="UP000654370"/>
    </source>
</evidence>
<evidence type="ECO:0000313" key="3">
    <source>
        <dbReference type="EMBL" id="KAG2177360.1"/>
    </source>
</evidence>
<reference evidence="3" key="1">
    <citation type="submission" date="2020-12" db="EMBL/GenBank/DDBJ databases">
        <title>Metabolic potential, ecology and presence of endohyphal bacteria is reflected in genomic diversity of Mucoromycotina.</title>
        <authorList>
            <person name="Muszewska A."/>
            <person name="Okrasinska A."/>
            <person name="Steczkiewicz K."/>
            <person name="Drgas O."/>
            <person name="Orlowska M."/>
            <person name="Perlinska-Lenart U."/>
            <person name="Aleksandrzak-Piekarczyk T."/>
            <person name="Szatraj K."/>
            <person name="Zielenkiewicz U."/>
            <person name="Pilsyk S."/>
            <person name="Malc E."/>
            <person name="Mieczkowski P."/>
            <person name="Kruszewska J.S."/>
            <person name="Biernat P."/>
            <person name="Pawlowska J."/>
        </authorList>
    </citation>
    <scope>NUCLEOTIDE SEQUENCE</scope>
    <source>
        <strain evidence="3">WA0000067209</strain>
    </source>
</reference>
<protein>
    <submittedName>
        <fullName evidence="3">Uncharacterized protein</fullName>
    </submittedName>
</protein>
<keyword evidence="1" id="KW-0175">Coiled coil</keyword>
<evidence type="ECO:0000256" key="2">
    <source>
        <dbReference type="SAM" id="MobiDB-lite"/>
    </source>
</evidence>
<dbReference type="GO" id="GO:0005875">
    <property type="term" value="C:microtubule associated complex"/>
    <property type="evidence" value="ECO:0007669"/>
    <property type="project" value="TreeGrafter"/>
</dbReference>
<organism evidence="3 4">
    <name type="scientific">Mortierella isabellina</name>
    <name type="common">Filamentous fungus</name>
    <name type="synonym">Umbelopsis isabellina</name>
    <dbReference type="NCBI Taxonomy" id="91625"/>
    <lineage>
        <taxon>Eukaryota</taxon>
        <taxon>Fungi</taxon>
        <taxon>Fungi incertae sedis</taxon>
        <taxon>Mucoromycota</taxon>
        <taxon>Mucoromycotina</taxon>
        <taxon>Umbelopsidomycetes</taxon>
        <taxon>Umbelopsidales</taxon>
        <taxon>Umbelopsidaceae</taxon>
        <taxon>Umbelopsis</taxon>
    </lineage>
</organism>
<accession>A0A8H7PPC3</accession>
<name>A0A8H7PPC3_MORIS</name>
<dbReference type="Pfam" id="PF25764">
    <property type="entry name" value="KIF21A_4th"/>
    <property type="match status" value="1"/>
</dbReference>
<dbReference type="PANTHER" id="PTHR47969">
    <property type="entry name" value="CHROMOSOME-ASSOCIATED KINESIN KIF4A-RELATED"/>
    <property type="match status" value="1"/>
</dbReference>
<sequence length="723" mass="82100">MTPETSISETSKSSDFRESELRERPPTPIDWEGNILEGLDVLTVPVWTDEVKSKFSNGQNDGQNKSNVSNISLPSASEEVALNNARHIKADENKPDDGLSDMQQKKMLHQIQSDLLVKEELVGHLQRSQAEYMAMKENYEDQLLALRDQMSELQQEARMSCRTPDNRRASLNQPHVTTFASTTTSHELEIKKLAGEIQELQKKYNHSLSATQTANAKNEKQFHAYKLSIEYMKLEKKRLVSSLKEQCEKTKVLEEEHRTQLSINRLERDELAESVIKLNKELQSTKALLKKKSEEAATAASQMKQMIPILDRAFKNGLVYDELPEGIKSKLSQSPSPLVTTQKSKFDGSSKSKALRKKQQLERMIQQYVQADQRAQDYKQMLIKRNMICMEMTELASERDELNGIDQISVKSRINALNYKIEKLTKVLDHIHEQVEIHQNQFSNSPKFELDNPLSRESNITNSSQIENEGLLDRKGAYDRAMNMVRSVNAEEGKLLAETLLTEVLVLKSRESSRDVGTVQTDYTMQNLRKVLASMKDNHVVDGPESLIINDKHLQIEPDDDQYNSVKATIEEPHNQVSGSISSEIKQLDLKSRDQHQAGEVYDYVCSRPHILASVSDEFSMGGPPDGSTLPPSIISKRCSFRLTENHGPAEKHTKSLGLSNSLTSRKISTLPLNHRRWTLQASYCTSEDLTANPTNTIFDRLANKHTLASHAKINPRLYYNEQ</sequence>
<dbReference type="GO" id="GO:0003777">
    <property type="term" value="F:microtubule motor activity"/>
    <property type="evidence" value="ECO:0007669"/>
    <property type="project" value="InterPro"/>
</dbReference>
<feature type="coiled-coil region" evidence="1">
    <location>
        <begin position="183"/>
        <end position="210"/>
    </location>
</feature>
<dbReference type="OrthoDB" id="3176171at2759"/>
<dbReference type="InterPro" id="IPR027640">
    <property type="entry name" value="Kinesin-like_fam"/>
</dbReference>
<keyword evidence="4" id="KW-1185">Reference proteome</keyword>
<dbReference type="GO" id="GO:0007052">
    <property type="term" value="P:mitotic spindle organization"/>
    <property type="evidence" value="ECO:0007669"/>
    <property type="project" value="TreeGrafter"/>
</dbReference>
<dbReference type="PANTHER" id="PTHR47969:SF33">
    <property type="entry name" value="KINESIN-LIKE PROTEIN"/>
    <property type="match status" value="1"/>
</dbReference>
<evidence type="ECO:0000256" key="1">
    <source>
        <dbReference type="SAM" id="Coils"/>
    </source>
</evidence>
<feature type="coiled-coil region" evidence="1">
    <location>
        <begin position="129"/>
        <end position="156"/>
    </location>
</feature>
<proteinExistence type="predicted"/>
<comment type="caution">
    <text evidence="3">The sequence shown here is derived from an EMBL/GenBank/DDBJ whole genome shotgun (WGS) entry which is preliminary data.</text>
</comment>
<dbReference type="EMBL" id="JAEPQZ010000009">
    <property type="protein sequence ID" value="KAG2177360.1"/>
    <property type="molecule type" value="Genomic_DNA"/>
</dbReference>
<dbReference type="AlphaFoldDB" id="A0A8H7PPC3"/>
<dbReference type="Proteomes" id="UP000654370">
    <property type="component" value="Unassembled WGS sequence"/>
</dbReference>
<feature type="compositionally biased region" description="Basic and acidic residues" evidence="2">
    <location>
        <begin position="12"/>
        <end position="25"/>
    </location>
</feature>
<feature type="region of interest" description="Disordered" evidence="2">
    <location>
        <begin position="331"/>
        <end position="353"/>
    </location>
</feature>
<feature type="region of interest" description="Disordered" evidence="2">
    <location>
        <begin position="1"/>
        <end position="32"/>
    </location>
</feature>